<dbReference type="AlphaFoldDB" id="A0AAW8EVL1"/>
<evidence type="ECO:0000313" key="2">
    <source>
        <dbReference type="Proteomes" id="UP001244427"/>
    </source>
</evidence>
<reference evidence="1 2" key="1">
    <citation type="submission" date="2023-07" db="EMBL/GenBank/DDBJ databases">
        <title>Comparative genomics of wheat-associated soil bacteria to identify genetic determinants of phenazine resistance.</title>
        <authorList>
            <person name="Mouncey N."/>
        </authorList>
    </citation>
    <scope>NUCLEOTIDE SEQUENCE [LARGE SCALE GENOMIC DNA]</scope>
    <source>
        <strain evidence="1 2">W4I9-1</strain>
    </source>
</reference>
<name>A0AAW8EVL1_9MICO</name>
<organism evidence="1 2">
    <name type="scientific">Microbacterium natoriense</name>
    <dbReference type="NCBI Taxonomy" id="284570"/>
    <lineage>
        <taxon>Bacteria</taxon>
        <taxon>Bacillati</taxon>
        <taxon>Actinomycetota</taxon>
        <taxon>Actinomycetes</taxon>
        <taxon>Micrococcales</taxon>
        <taxon>Microbacteriaceae</taxon>
        <taxon>Microbacterium</taxon>
    </lineage>
</organism>
<dbReference type="InterPro" id="IPR040442">
    <property type="entry name" value="Pyrv_kinase-like_dom_sf"/>
</dbReference>
<keyword evidence="1" id="KW-0456">Lyase</keyword>
<proteinExistence type="predicted"/>
<keyword evidence="2" id="KW-1185">Reference proteome</keyword>
<dbReference type="Proteomes" id="UP001244427">
    <property type="component" value="Unassembled WGS sequence"/>
</dbReference>
<dbReference type="EMBL" id="JAUSXV010000001">
    <property type="protein sequence ID" value="MDQ0646899.1"/>
    <property type="molecule type" value="Genomic_DNA"/>
</dbReference>
<protein>
    <submittedName>
        <fullName evidence="1">2-methylisocitrate lyase-like PEP mutase family enzyme</fullName>
    </submittedName>
</protein>
<dbReference type="InterPro" id="IPR015813">
    <property type="entry name" value="Pyrv/PenolPyrv_kinase-like_dom"/>
</dbReference>
<dbReference type="CDD" id="cd00377">
    <property type="entry name" value="ICL_PEPM"/>
    <property type="match status" value="1"/>
</dbReference>
<dbReference type="PANTHER" id="PTHR42905">
    <property type="entry name" value="PHOSPHOENOLPYRUVATE CARBOXYLASE"/>
    <property type="match status" value="1"/>
</dbReference>
<evidence type="ECO:0000313" key="1">
    <source>
        <dbReference type="EMBL" id="MDQ0646899.1"/>
    </source>
</evidence>
<comment type="caution">
    <text evidence="1">The sequence shown here is derived from an EMBL/GenBank/DDBJ whole genome shotgun (WGS) entry which is preliminary data.</text>
</comment>
<dbReference type="Gene3D" id="6.10.250.2750">
    <property type="match status" value="1"/>
</dbReference>
<dbReference type="Gene3D" id="3.20.20.60">
    <property type="entry name" value="Phosphoenolpyruvate-binding domains"/>
    <property type="match status" value="1"/>
</dbReference>
<dbReference type="PANTHER" id="PTHR42905:SF16">
    <property type="entry name" value="CARBOXYPHOSPHONOENOLPYRUVATE PHOSPHONOMUTASE-LIKE PROTEIN (AFU_ORTHOLOGUE AFUA_5G07230)"/>
    <property type="match status" value="1"/>
</dbReference>
<dbReference type="InterPro" id="IPR039556">
    <property type="entry name" value="ICL/PEPM"/>
</dbReference>
<accession>A0AAW8EVL1</accession>
<dbReference type="Pfam" id="PF13714">
    <property type="entry name" value="PEP_mutase"/>
    <property type="match status" value="1"/>
</dbReference>
<gene>
    <name evidence="1" type="ORF">QFZ53_001095</name>
</gene>
<dbReference type="GO" id="GO:0016829">
    <property type="term" value="F:lyase activity"/>
    <property type="evidence" value="ECO:0007669"/>
    <property type="project" value="UniProtKB-KW"/>
</dbReference>
<dbReference type="RefSeq" id="WP_307294388.1">
    <property type="nucleotide sequence ID" value="NZ_JAUSXV010000001.1"/>
</dbReference>
<sequence length="284" mass="28961">MAGNLGAETLLALHRGRGFLIPNAWDAGSARLLAQLGFPAIATTSAGIAWSRGLPDGGPLSADLMFETVAEIVTAVDVPVSADLEAGYGATAAEVGETVARAASLGIAGGNIEDAVGGALIPIEEAAERVAAARAAAPAGTFVLNARTDAYFSRFDGDPFAETIARAERFIAAGADCIFVPGVRDAEAIRRLAVEIAAPVNMVAGLTPPVLDAPALYSLGVARVSVGGSIARAAYDAVERAGRELRESGTLGFLDGVASYADMQHRLGGREDRMPRAAASDSIT</sequence>
<dbReference type="SUPFAM" id="SSF51621">
    <property type="entry name" value="Phosphoenolpyruvate/pyruvate domain"/>
    <property type="match status" value="1"/>
</dbReference>